<name>A0A3M7PI06_BRAPC</name>
<gene>
    <name evidence="1" type="ORF">BpHYR1_019697</name>
</gene>
<keyword evidence="2" id="KW-1185">Reference proteome</keyword>
<proteinExistence type="predicted"/>
<feature type="non-terminal residue" evidence="1">
    <location>
        <position position="80"/>
    </location>
</feature>
<dbReference type="Proteomes" id="UP000276133">
    <property type="component" value="Unassembled WGS sequence"/>
</dbReference>
<protein>
    <submittedName>
        <fullName evidence="1">Uncharacterized protein</fullName>
    </submittedName>
</protein>
<accession>A0A3M7PI06</accession>
<dbReference type="EMBL" id="REGN01010625">
    <property type="protein sequence ID" value="RMZ98682.1"/>
    <property type="molecule type" value="Genomic_DNA"/>
</dbReference>
<reference evidence="1 2" key="1">
    <citation type="journal article" date="2018" name="Sci. Rep.">
        <title>Genomic signatures of local adaptation to the degree of environmental predictability in rotifers.</title>
        <authorList>
            <person name="Franch-Gras L."/>
            <person name="Hahn C."/>
            <person name="Garcia-Roger E.M."/>
            <person name="Carmona M.J."/>
            <person name="Serra M."/>
            <person name="Gomez A."/>
        </authorList>
    </citation>
    <scope>NUCLEOTIDE SEQUENCE [LARGE SCALE GENOMIC DNA]</scope>
    <source>
        <strain evidence="1">HYR1</strain>
    </source>
</reference>
<dbReference type="AlphaFoldDB" id="A0A3M7PI06"/>
<evidence type="ECO:0000313" key="1">
    <source>
        <dbReference type="EMBL" id="RMZ98682.1"/>
    </source>
</evidence>
<sequence length="80" mass="9202">MAVEVVDSFELLGITIDIKLNFEKYANNLRKSINKRRYSINDPVINDNQDFDNFNSFMVFGNVGDWLLANVQSPTSNDQK</sequence>
<evidence type="ECO:0000313" key="2">
    <source>
        <dbReference type="Proteomes" id="UP000276133"/>
    </source>
</evidence>
<comment type="caution">
    <text evidence="1">The sequence shown here is derived from an EMBL/GenBank/DDBJ whole genome shotgun (WGS) entry which is preliminary data.</text>
</comment>
<organism evidence="1 2">
    <name type="scientific">Brachionus plicatilis</name>
    <name type="common">Marine rotifer</name>
    <name type="synonym">Brachionus muelleri</name>
    <dbReference type="NCBI Taxonomy" id="10195"/>
    <lineage>
        <taxon>Eukaryota</taxon>
        <taxon>Metazoa</taxon>
        <taxon>Spiralia</taxon>
        <taxon>Gnathifera</taxon>
        <taxon>Rotifera</taxon>
        <taxon>Eurotatoria</taxon>
        <taxon>Monogononta</taxon>
        <taxon>Pseudotrocha</taxon>
        <taxon>Ploima</taxon>
        <taxon>Brachionidae</taxon>
        <taxon>Brachionus</taxon>
    </lineage>
</organism>